<evidence type="ECO:0000313" key="6">
    <source>
        <dbReference type="EMBL" id="MDT0332016.1"/>
    </source>
</evidence>
<evidence type="ECO:0000259" key="5">
    <source>
        <dbReference type="SMART" id="SM00822"/>
    </source>
</evidence>
<dbReference type="SMART" id="SM00822">
    <property type="entry name" value="PKS_KR"/>
    <property type="match status" value="1"/>
</dbReference>
<comment type="similarity">
    <text evidence="1 4">Belongs to the short-chain dehydrogenases/reductases (SDR) family.</text>
</comment>
<evidence type="ECO:0000256" key="1">
    <source>
        <dbReference type="ARBA" id="ARBA00006484"/>
    </source>
</evidence>
<feature type="domain" description="Ketoreductase" evidence="5">
    <location>
        <begin position="8"/>
        <end position="180"/>
    </location>
</feature>
<comment type="caution">
    <text evidence="6">The sequence shown here is derived from an EMBL/GenBank/DDBJ whole genome shotgun (WGS) entry which is preliminary data.</text>
</comment>
<organism evidence="6 7">
    <name type="scientific">Nocardiopsis lambiniae</name>
    <dbReference type="NCBI Taxonomy" id="3075539"/>
    <lineage>
        <taxon>Bacteria</taxon>
        <taxon>Bacillati</taxon>
        <taxon>Actinomycetota</taxon>
        <taxon>Actinomycetes</taxon>
        <taxon>Streptosporangiales</taxon>
        <taxon>Nocardiopsidaceae</taxon>
        <taxon>Nocardiopsis</taxon>
    </lineage>
</organism>
<evidence type="ECO:0000313" key="7">
    <source>
        <dbReference type="Proteomes" id="UP001183390"/>
    </source>
</evidence>
<dbReference type="PRINTS" id="PR00081">
    <property type="entry name" value="GDHRDH"/>
</dbReference>
<dbReference type="InterPro" id="IPR006311">
    <property type="entry name" value="TAT_signal"/>
</dbReference>
<evidence type="ECO:0000256" key="3">
    <source>
        <dbReference type="ARBA" id="ARBA00023002"/>
    </source>
</evidence>
<dbReference type="RefSeq" id="WP_311514458.1">
    <property type="nucleotide sequence ID" value="NZ_JAVREP010000033.1"/>
</dbReference>
<dbReference type="PANTHER" id="PTHR43391:SF14">
    <property type="entry name" value="DEHYDROGENASE_REDUCTASE SDR FAMILY PROTEIN 7-LIKE"/>
    <property type="match status" value="1"/>
</dbReference>
<dbReference type="PRINTS" id="PR00080">
    <property type="entry name" value="SDRFAMILY"/>
</dbReference>
<accession>A0ABU2MJN6</accession>
<keyword evidence="7" id="KW-1185">Reference proteome</keyword>
<dbReference type="InterPro" id="IPR057326">
    <property type="entry name" value="KR_dom"/>
</dbReference>
<reference evidence="7" key="1">
    <citation type="submission" date="2023-07" db="EMBL/GenBank/DDBJ databases">
        <title>30 novel species of actinomycetes from the DSMZ collection.</title>
        <authorList>
            <person name="Nouioui I."/>
        </authorList>
    </citation>
    <scope>NUCLEOTIDE SEQUENCE [LARGE SCALE GENOMIC DNA]</scope>
    <source>
        <strain evidence="7">DSM 44743</strain>
    </source>
</reference>
<dbReference type="Gene3D" id="3.40.50.720">
    <property type="entry name" value="NAD(P)-binding Rossmann-like Domain"/>
    <property type="match status" value="1"/>
</dbReference>
<proteinExistence type="inferred from homology"/>
<gene>
    <name evidence="6" type="ORF">RM479_26710</name>
</gene>
<protein>
    <submittedName>
        <fullName evidence="6">SDR family NAD(P)-dependent oxidoreductase</fullName>
    </submittedName>
</protein>
<dbReference type="Proteomes" id="UP001183390">
    <property type="component" value="Unassembled WGS sequence"/>
</dbReference>
<keyword evidence="3" id="KW-0560">Oxidoreductase</keyword>
<dbReference type="PANTHER" id="PTHR43391">
    <property type="entry name" value="RETINOL DEHYDROGENASE-RELATED"/>
    <property type="match status" value="1"/>
</dbReference>
<sequence length="271" mass="29113">MTTSFTRRTVLVTGGASGLGAALVAAFSARGDRVLATDLADEAPAGLPAEAEYLRLDVTSDDDWANALAWVEEHWEGLDLLINNAGVAAGGRIDVLDMDDWRWITEINLFGVVRGCRTFTPLFKRQGSGHIVNTASAAGLIHPPAMGSYNATKAAVVALSETLHHELRPYGVRVSVVCPSFFRTNLASSLRGSDSEVEKSAVRLINGSRLGAEDIAARVVRAVDRGTHLIIPDAQARAAFWGKRLARPLYDRAMRAVAGRMLRHVGAKEDA</sequence>
<dbReference type="EMBL" id="JAVREP010000033">
    <property type="protein sequence ID" value="MDT0332016.1"/>
    <property type="molecule type" value="Genomic_DNA"/>
</dbReference>
<dbReference type="InterPro" id="IPR036291">
    <property type="entry name" value="NAD(P)-bd_dom_sf"/>
</dbReference>
<keyword evidence="2" id="KW-0521">NADP</keyword>
<evidence type="ECO:0000256" key="2">
    <source>
        <dbReference type="ARBA" id="ARBA00022857"/>
    </source>
</evidence>
<dbReference type="SUPFAM" id="SSF51735">
    <property type="entry name" value="NAD(P)-binding Rossmann-fold domains"/>
    <property type="match status" value="1"/>
</dbReference>
<dbReference type="Pfam" id="PF00106">
    <property type="entry name" value="adh_short"/>
    <property type="match status" value="1"/>
</dbReference>
<dbReference type="InterPro" id="IPR002347">
    <property type="entry name" value="SDR_fam"/>
</dbReference>
<dbReference type="InterPro" id="IPR020904">
    <property type="entry name" value="Sc_DH/Rdtase_CS"/>
</dbReference>
<dbReference type="PROSITE" id="PS51318">
    <property type="entry name" value="TAT"/>
    <property type="match status" value="1"/>
</dbReference>
<name>A0ABU2MJN6_9ACTN</name>
<dbReference type="PROSITE" id="PS00061">
    <property type="entry name" value="ADH_SHORT"/>
    <property type="match status" value="1"/>
</dbReference>
<evidence type="ECO:0000256" key="4">
    <source>
        <dbReference type="RuleBase" id="RU000363"/>
    </source>
</evidence>